<dbReference type="EMBL" id="QFPX01000042">
    <property type="protein sequence ID" value="PZQ50248.1"/>
    <property type="molecule type" value="Genomic_DNA"/>
</dbReference>
<name>A0A2W5NCM1_9SPHN</name>
<reference evidence="2 3" key="1">
    <citation type="submission" date="2017-08" db="EMBL/GenBank/DDBJ databases">
        <title>Infants hospitalized years apart are colonized by the same room-sourced microbial strains.</title>
        <authorList>
            <person name="Brooks B."/>
            <person name="Olm M.R."/>
            <person name="Firek B.A."/>
            <person name="Baker R."/>
            <person name="Thomas B.C."/>
            <person name="Morowitz M.J."/>
            <person name="Banfield J.F."/>
        </authorList>
    </citation>
    <scope>NUCLEOTIDE SEQUENCE [LARGE SCALE GENOMIC DNA]</scope>
    <source>
        <strain evidence="2">S2_005_002_R2_33</strain>
    </source>
</reference>
<feature type="domain" description="Hemerythrin-like" evidence="1">
    <location>
        <begin position="39"/>
        <end position="151"/>
    </location>
</feature>
<dbReference type="InterPro" id="IPR012312">
    <property type="entry name" value="Hemerythrin-like"/>
</dbReference>
<proteinExistence type="predicted"/>
<evidence type="ECO:0000313" key="2">
    <source>
        <dbReference type="EMBL" id="PZQ50248.1"/>
    </source>
</evidence>
<comment type="caution">
    <text evidence="2">The sequence shown here is derived from an EMBL/GenBank/DDBJ whole genome shotgun (WGS) entry which is preliminary data.</text>
</comment>
<gene>
    <name evidence="2" type="ORF">DI555_23170</name>
</gene>
<dbReference type="Proteomes" id="UP000249082">
    <property type="component" value="Unassembled WGS sequence"/>
</dbReference>
<dbReference type="PANTHER" id="PTHR35585">
    <property type="entry name" value="HHE DOMAIN PROTEIN (AFU_ORTHOLOGUE AFUA_4G00730)"/>
    <property type="match status" value="1"/>
</dbReference>
<protein>
    <recommendedName>
        <fullName evidence="1">Hemerythrin-like domain-containing protein</fullName>
    </recommendedName>
</protein>
<evidence type="ECO:0000259" key="1">
    <source>
        <dbReference type="Pfam" id="PF01814"/>
    </source>
</evidence>
<sequence>MSIIDKAIAAITPLESDEARAKARAKAEKVAQPGDWLSQILTHHQKIEAQFAAVKATNDPASRRAEQQRLGLLLTAHSLAEEAAVYPALAADNQVGHAELAYQEQSAAKMEMGLLERVDPMSQDYIDKLEHIEGAVAHHIYSEEGTWFTKLAESASPEDLALVTARYSEEFARYMGNHP</sequence>
<organism evidence="2 3">
    <name type="scientific">Novosphingobium pentaromativorans</name>
    <dbReference type="NCBI Taxonomy" id="205844"/>
    <lineage>
        <taxon>Bacteria</taxon>
        <taxon>Pseudomonadati</taxon>
        <taxon>Pseudomonadota</taxon>
        <taxon>Alphaproteobacteria</taxon>
        <taxon>Sphingomonadales</taxon>
        <taxon>Sphingomonadaceae</taxon>
        <taxon>Novosphingobium</taxon>
    </lineage>
</organism>
<evidence type="ECO:0000313" key="3">
    <source>
        <dbReference type="Proteomes" id="UP000249082"/>
    </source>
</evidence>
<dbReference type="PANTHER" id="PTHR35585:SF1">
    <property type="entry name" value="HHE DOMAIN PROTEIN (AFU_ORTHOLOGUE AFUA_4G00730)"/>
    <property type="match status" value="1"/>
</dbReference>
<dbReference type="AlphaFoldDB" id="A0A2W5NCM1"/>
<accession>A0A2W5NCM1</accession>
<dbReference type="Pfam" id="PF01814">
    <property type="entry name" value="Hemerythrin"/>
    <property type="match status" value="1"/>
</dbReference>